<dbReference type="EMBL" id="QJKB01000003">
    <property type="protein sequence ID" value="PXX44146.1"/>
    <property type="molecule type" value="Genomic_DNA"/>
</dbReference>
<comment type="caution">
    <text evidence="1">The sequence shown here is derived from an EMBL/GenBank/DDBJ whole genome shotgun (WGS) entry which is preliminary data.</text>
</comment>
<accession>A0A318JBP3</accession>
<sequence>MICYGTCLPGRPDPGIGMVLCYAETSCHLNVFRNEIHCLNNKNSAHSFIGIS</sequence>
<protein>
    <submittedName>
        <fullName evidence="1">Uncharacterized protein</fullName>
    </submittedName>
</protein>
<dbReference type="Proteomes" id="UP000247792">
    <property type="component" value="Unassembled WGS sequence"/>
</dbReference>
<dbReference type="AlphaFoldDB" id="A0A318JBP3"/>
<name>A0A318JBP3_9BURK</name>
<evidence type="ECO:0000313" key="2">
    <source>
        <dbReference type="Proteomes" id="UP000247792"/>
    </source>
</evidence>
<evidence type="ECO:0000313" key="1">
    <source>
        <dbReference type="EMBL" id="PXX44146.1"/>
    </source>
</evidence>
<reference evidence="1 2" key="1">
    <citation type="submission" date="2018-05" db="EMBL/GenBank/DDBJ databases">
        <title>Genomic Encyclopedia of Type Strains, Phase IV (KMG-IV): sequencing the most valuable type-strain genomes for metagenomic binning, comparative biology and taxonomic classification.</title>
        <authorList>
            <person name="Goeker M."/>
        </authorList>
    </citation>
    <scope>NUCLEOTIDE SEQUENCE [LARGE SCALE GENOMIC DNA]</scope>
    <source>
        <strain evidence="1 2">DSM 19792</strain>
    </source>
</reference>
<proteinExistence type="predicted"/>
<keyword evidence="2" id="KW-1185">Reference proteome</keyword>
<gene>
    <name evidence="1" type="ORF">DFR42_103415</name>
</gene>
<organism evidence="1 2">
    <name type="scientific">Undibacterium pigrum</name>
    <dbReference type="NCBI Taxonomy" id="401470"/>
    <lineage>
        <taxon>Bacteria</taxon>
        <taxon>Pseudomonadati</taxon>
        <taxon>Pseudomonadota</taxon>
        <taxon>Betaproteobacteria</taxon>
        <taxon>Burkholderiales</taxon>
        <taxon>Oxalobacteraceae</taxon>
        <taxon>Undibacterium</taxon>
    </lineage>
</organism>